<evidence type="ECO:0000256" key="1">
    <source>
        <dbReference type="SAM" id="MobiDB-lite"/>
    </source>
</evidence>
<dbReference type="PANTHER" id="PTHR13440:SF7">
    <property type="entry name" value="BLOC-1 RELATED COMPLEX SUBUNIT 6"/>
    <property type="match status" value="1"/>
</dbReference>
<evidence type="ECO:0000259" key="2">
    <source>
        <dbReference type="Pfam" id="PF10157"/>
    </source>
</evidence>
<name>A0A1W0X9M9_HYPEX</name>
<dbReference type="InterPro" id="IPR046465">
    <property type="entry name" value="BORCS6_C"/>
</dbReference>
<dbReference type="GO" id="GO:0099078">
    <property type="term" value="C:BORC complex"/>
    <property type="evidence" value="ECO:0007669"/>
    <property type="project" value="TreeGrafter"/>
</dbReference>
<feature type="region of interest" description="Disordered" evidence="1">
    <location>
        <begin position="16"/>
        <end position="76"/>
    </location>
</feature>
<keyword evidence="4" id="KW-1185">Reference proteome</keyword>
<dbReference type="AlphaFoldDB" id="A0A1W0X9M9"/>
<dbReference type="GO" id="GO:0032418">
    <property type="term" value="P:lysosome localization"/>
    <property type="evidence" value="ECO:0007669"/>
    <property type="project" value="TreeGrafter"/>
</dbReference>
<reference evidence="4" key="1">
    <citation type="submission" date="2017-01" db="EMBL/GenBank/DDBJ databases">
        <title>Comparative genomics of anhydrobiosis in the tardigrade Hypsibius dujardini.</title>
        <authorList>
            <person name="Yoshida Y."/>
            <person name="Koutsovoulos G."/>
            <person name="Laetsch D."/>
            <person name="Stevens L."/>
            <person name="Kumar S."/>
            <person name="Horikawa D."/>
            <person name="Ishino K."/>
            <person name="Komine S."/>
            <person name="Tomita M."/>
            <person name="Blaxter M."/>
            <person name="Arakawa K."/>
        </authorList>
    </citation>
    <scope>NUCLEOTIDE SEQUENCE [LARGE SCALE GENOMIC DNA]</scope>
    <source>
        <strain evidence="4">Z151</strain>
    </source>
</reference>
<proteinExistence type="predicted"/>
<feature type="compositionally biased region" description="Polar residues" evidence="1">
    <location>
        <begin position="45"/>
        <end position="55"/>
    </location>
</feature>
<comment type="caution">
    <text evidence="3">The sequence shown here is derived from an EMBL/GenBank/DDBJ whole genome shotgun (WGS) entry which is preliminary data.</text>
</comment>
<feature type="domain" description="BLOC-1-related complex subunit 6 C-terminal helix" evidence="2">
    <location>
        <begin position="111"/>
        <end position="210"/>
    </location>
</feature>
<dbReference type="PANTHER" id="PTHR13440">
    <property type="entry name" value="BLOC-1 RELATED COMPLEX SUBUNIT 6"/>
    <property type="match status" value="1"/>
</dbReference>
<gene>
    <name evidence="3" type="ORF">BV898_02317</name>
</gene>
<evidence type="ECO:0000313" key="3">
    <source>
        <dbReference type="EMBL" id="OQV23971.1"/>
    </source>
</evidence>
<dbReference type="EMBL" id="MTYJ01000009">
    <property type="protein sequence ID" value="OQV23971.1"/>
    <property type="molecule type" value="Genomic_DNA"/>
</dbReference>
<accession>A0A1W0X9M9</accession>
<dbReference type="Pfam" id="PF10157">
    <property type="entry name" value="BORCS6"/>
    <property type="match status" value="1"/>
</dbReference>
<feature type="compositionally biased region" description="Basic and acidic residues" evidence="1">
    <location>
        <begin position="22"/>
        <end position="44"/>
    </location>
</feature>
<sequence>MGDILKTTTEVGLRMLENAGEVEERPAAADPRLLDFEGSDKSVSPDDSSNKTPDSGPNDEFDGLSDGGSRKGSTEFSLRHDDGMVEFVVDDFMEKIKEGGMYESSSAFNLAPVDPRALQNLEQLIQKLCENVTEMNAFLSSQLQQMCNLTAEHVRTYRSGIEKTCDTVDGCIKTMYQLMARTEELHKQMRQISTVHDQIKELKRMVTILEGYVDSL</sequence>
<evidence type="ECO:0000313" key="4">
    <source>
        <dbReference type="Proteomes" id="UP000192578"/>
    </source>
</evidence>
<dbReference type="OrthoDB" id="21270at2759"/>
<organism evidence="3 4">
    <name type="scientific">Hypsibius exemplaris</name>
    <name type="common">Freshwater tardigrade</name>
    <dbReference type="NCBI Taxonomy" id="2072580"/>
    <lineage>
        <taxon>Eukaryota</taxon>
        <taxon>Metazoa</taxon>
        <taxon>Ecdysozoa</taxon>
        <taxon>Tardigrada</taxon>
        <taxon>Eutardigrada</taxon>
        <taxon>Parachela</taxon>
        <taxon>Hypsibioidea</taxon>
        <taxon>Hypsibiidae</taxon>
        <taxon>Hypsibius</taxon>
    </lineage>
</organism>
<protein>
    <recommendedName>
        <fullName evidence="2">BLOC-1-related complex subunit 6 C-terminal helix domain-containing protein</fullName>
    </recommendedName>
</protein>
<dbReference type="Proteomes" id="UP000192578">
    <property type="component" value="Unassembled WGS sequence"/>
</dbReference>
<dbReference type="InterPro" id="IPR019314">
    <property type="entry name" value="BORCS6"/>
</dbReference>